<dbReference type="STRING" id="649638.Trad_1569"/>
<dbReference type="SUPFAM" id="SSF55103">
    <property type="entry name" value="FAD-linked oxidases, C-terminal domain"/>
    <property type="match status" value="1"/>
</dbReference>
<dbReference type="InterPro" id="IPR016169">
    <property type="entry name" value="FAD-bd_PCMH_sub2"/>
</dbReference>
<dbReference type="InterPro" id="IPR016166">
    <property type="entry name" value="FAD-bd_PCMH"/>
</dbReference>
<dbReference type="Gene3D" id="3.30.465.10">
    <property type="match status" value="1"/>
</dbReference>
<dbReference type="GO" id="GO:0003824">
    <property type="term" value="F:catalytic activity"/>
    <property type="evidence" value="ECO:0007669"/>
    <property type="project" value="InterPro"/>
</dbReference>
<evidence type="ECO:0000256" key="2">
    <source>
        <dbReference type="ARBA" id="ARBA00022827"/>
    </source>
</evidence>
<evidence type="ECO:0000256" key="1">
    <source>
        <dbReference type="ARBA" id="ARBA00022630"/>
    </source>
</evidence>
<protein>
    <submittedName>
        <fullName evidence="4">FAD linked oxidase domain protein</fullName>
    </submittedName>
</protein>
<dbReference type="InterPro" id="IPR016164">
    <property type="entry name" value="FAD-linked_Oxase-like_C"/>
</dbReference>
<dbReference type="SUPFAM" id="SSF56176">
    <property type="entry name" value="FAD-binding/transporter-associated domain-like"/>
    <property type="match status" value="1"/>
</dbReference>
<feature type="domain" description="FAD-binding PCMH-type" evidence="3">
    <location>
        <begin position="1"/>
        <end position="176"/>
    </location>
</feature>
<dbReference type="HOGENOM" id="CLU_017779_0_0_0"/>
<dbReference type="InterPro" id="IPR006094">
    <property type="entry name" value="Oxid_FAD_bind_N"/>
</dbReference>
<dbReference type="eggNOG" id="COG0277">
    <property type="taxonomic scope" value="Bacteria"/>
</dbReference>
<evidence type="ECO:0000313" key="4">
    <source>
        <dbReference type="EMBL" id="ADI14688.1"/>
    </source>
</evidence>
<dbReference type="Proteomes" id="UP000000379">
    <property type="component" value="Chromosome"/>
</dbReference>
<dbReference type="EMBL" id="CP002049">
    <property type="protein sequence ID" value="ADI14688.1"/>
    <property type="molecule type" value="Genomic_DNA"/>
</dbReference>
<accession>D7CY49</accession>
<dbReference type="KEGG" id="tra:Trad_1569"/>
<proteinExistence type="predicted"/>
<evidence type="ECO:0000259" key="3">
    <source>
        <dbReference type="PROSITE" id="PS51387"/>
    </source>
</evidence>
<keyword evidence="2" id="KW-0274">FAD</keyword>
<organism evidence="4 5">
    <name type="scientific">Truepera radiovictrix (strain DSM 17093 / CIP 108686 / LMG 22925 / RQ-24)</name>
    <dbReference type="NCBI Taxonomy" id="649638"/>
    <lineage>
        <taxon>Bacteria</taxon>
        <taxon>Thermotogati</taxon>
        <taxon>Deinococcota</taxon>
        <taxon>Deinococci</taxon>
        <taxon>Trueperales</taxon>
        <taxon>Trueperaceae</taxon>
        <taxon>Truepera</taxon>
    </lineage>
</organism>
<evidence type="ECO:0000313" key="5">
    <source>
        <dbReference type="Proteomes" id="UP000000379"/>
    </source>
</evidence>
<keyword evidence="1" id="KW-0285">Flavoprotein</keyword>
<dbReference type="OrthoDB" id="9767256at2"/>
<dbReference type="PROSITE" id="PS51387">
    <property type="entry name" value="FAD_PCMH"/>
    <property type="match status" value="1"/>
</dbReference>
<sequence length="389" mass="40742">MTQPTQHEVVSAHLREHAQALREAVLGRPTVRVVGGGTKGALSGDGTLSTGSLSGVLEYDPQEYTLSALAGTPLREIAAQLAERGQYLPFDPPFAAAGATVGGTVAAGLSGPGRFRYGGVRDFILGVTFVSGSGELLTGGGKVVKNAAGFDLPKLMVGSLGQFGVLVAATFKVFPQPERYATLALETAHLDEGVALMERLARSSFEPHALELEPAPSGGARLWVRLGGRAEALPARVARLQAFTRTGDVQPRQSEVLTDEAEAAFWEEARAFAWVPAEHALVKVALSPAELAGLEGALVGLEEAVGAPLRRRYGVGGNVLYVGWPASAPPAALAGALQRLKLPGLALTGRWPTPLLGHHPGGALFERVRSVFDPQGRFRLTAPRESHAA</sequence>
<name>D7CY49_TRURR</name>
<dbReference type="InterPro" id="IPR036318">
    <property type="entry name" value="FAD-bd_PCMH-like_sf"/>
</dbReference>
<dbReference type="GO" id="GO:0071949">
    <property type="term" value="F:FAD binding"/>
    <property type="evidence" value="ECO:0007669"/>
    <property type="project" value="InterPro"/>
</dbReference>
<gene>
    <name evidence="4" type="ordered locus">Trad_1569</name>
</gene>
<dbReference type="RefSeq" id="WP_013178056.1">
    <property type="nucleotide sequence ID" value="NC_014221.1"/>
</dbReference>
<reference evidence="5" key="1">
    <citation type="submission" date="2010-05" db="EMBL/GenBank/DDBJ databases">
        <title>The complete genome of Truepera radiovictris DSM 17093.</title>
        <authorList>
            <consortium name="US DOE Joint Genome Institute (JGI-PGF)"/>
            <person name="Lucas S."/>
            <person name="Copeland A."/>
            <person name="Lapidus A."/>
            <person name="Glavina del Rio T."/>
            <person name="Dalin E."/>
            <person name="Tice H."/>
            <person name="Bruce D."/>
            <person name="Goodwin L."/>
            <person name="Pitluck S."/>
            <person name="Kyrpides N."/>
            <person name="Mavromatis K."/>
            <person name="Ovchinnikova G."/>
            <person name="Munk A.C."/>
            <person name="Detter J.C."/>
            <person name="Han C."/>
            <person name="Tapia R."/>
            <person name="Land M."/>
            <person name="Hauser L."/>
            <person name="Markowitz V."/>
            <person name="Cheng J.-F."/>
            <person name="Hugenholtz P."/>
            <person name="Woyke T."/>
            <person name="Wu D."/>
            <person name="Tindall B."/>
            <person name="Pomrenke H.G."/>
            <person name="Brambilla E."/>
            <person name="Klenk H.-P."/>
            <person name="Eisen J.A."/>
        </authorList>
    </citation>
    <scope>NUCLEOTIDE SEQUENCE [LARGE SCALE GENOMIC DNA]</scope>
    <source>
        <strain evidence="5">DSM 17093 / CIP 108686 / LMG 22925 / RQ-24</strain>
    </source>
</reference>
<reference evidence="4 5" key="2">
    <citation type="journal article" date="2011" name="Stand. Genomic Sci.">
        <title>Complete genome sequence of Truepera radiovictrix type strain (RQ-24).</title>
        <authorList>
            <person name="Ivanova N."/>
            <person name="Rohde C."/>
            <person name="Munk C."/>
            <person name="Nolan M."/>
            <person name="Lucas S."/>
            <person name="Del Rio T.G."/>
            <person name="Tice H."/>
            <person name="Deshpande S."/>
            <person name="Cheng J.F."/>
            <person name="Tapia R."/>
            <person name="Han C."/>
            <person name="Goodwin L."/>
            <person name="Pitluck S."/>
            <person name="Liolios K."/>
            <person name="Mavromatis K."/>
            <person name="Mikhailova N."/>
            <person name="Pati A."/>
            <person name="Chen A."/>
            <person name="Palaniappan K."/>
            <person name="Land M."/>
            <person name="Hauser L."/>
            <person name="Chang Y.J."/>
            <person name="Jeffries C.D."/>
            <person name="Brambilla E."/>
            <person name="Rohde M."/>
            <person name="Goker M."/>
            <person name="Tindall B.J."/>
            <person name="Woyke T."/>
            <person name="Bristow J."/>
            <person name="Eisen J.A."/>
            <person name="Markowitz V."/>
            <person name="Hugenholtz P."/>
            <person name="Kyrpides N.C."/>
            <person name="Klenk H.P."/>
            <person name="Lapidus A."/>
        </authorList>
    </citation>
    <scope>NUCLEOTIDE SEQUENCE [LARGE SCALE GENOMIC DNA]</scope>
    <source>
        <strain evidence="5">DSM 17093 / CIP 108686 / LMG 22925 / RQ-24</strain>
    </source>
</reference>
<keyword evidence="5" id="KW-1185">Reference proteome</keyword>
<dbReference type="PANTHER" id="PTHR11748:SF103">
    <property type="entry name" value="GLYCOLATE OXIDASE SUBUNIT GLCE"/>
    <property type="match status" value="1"/>
</dbReference>
<dbReference type="PANTHER" id="PTHR11748">
    <property type="entry name" value="D-LACTATE DEHYDROGENASE"/>
    <property type="match status" value="1"/>
</dbReference>
<dbReference type="AlphaFoldDB" id="D7CY49"/>
<dbReference type="Pfam" id="PF01565">
    <property type="entry name" value="FAD_binding_4"/>
    <property type="match status" value="1"/>
</dbReference>